<dbReference type="PANTHER" id="PTHR18821">
    <property type="entry name" value="PROKINETICIN"/>
    <property type="match status" value="1"/>
</dbReference>
<feature type="chain" id="PRO_5039932654" evidence="7">
    <location>
        <begin position="27"/>
        <end position="122"/>
    </location>
</feature>
<dbReference type="GO" id="GO:0005576">
    <property type="term" value="C:extracellular region"/>
    <property type="evidence" value="ECO:0007669"/>
    <property type="project" value="UniProtKB-SubCell"/>
</dbReference>
<dbReference type="InterPro" id="IPR009523">
    <property type="entry name" value="Prokineticin"/>
</dbReference>
<keyword evidence="9" id="KW-1185">Reference proteome</keyword>
<feature type="domain" description="Prokineticin" evidence="8">
    <location>
        <begin position="12"/>
        <end position="108"/>
    </location>
</feature>
<dbReference type="AlphaFoldDB" id="A0A9J7HUG2"/>
<dbReference type="RefSeq" id="XP_035664640.1">
    <property type="nucleotide sequence ID" value="XM_035808747.1"/>
</dbReference>
<evidence type="ECO:0000256" key="7">
    <source>
        <dbReference type="SAM" id="SignalP"/>
    </source>
</evidence>
<evidence type="ECO:0000256" key="6">
    <source>
        <dbReference type="ARBA" id="ARBA00023259"/>
    </source>
</evidence>
<evidence type="ECO:0000259" key="8">
    <source>
        <dbReference type="Pfam" id="PF06607"/>
    </source>
</evidence>
<gene>
    <name evidence="10" type="primary">LOC118408126</name>
</gene>
<feature type="signal peptide" evidence="7">
    <location>
        <begin position="1"/>
        <end position="26"/>
    </location>
</feature>
<accession>A0A9J7HUG2</accession>
<keyword evidence="7" id="KW-0732">Signal</keyword>
<dbReference type="GO" id="GO:0090729">
    <property type="term" value="F:toxin activity"/>
    <property type="evidence" value="ECO:0007669"/>
    <property type="project" value="UniProtKB-KW"/>
</dbReference>
<dbReference type="GeneID" id="118408126"/>
<organism evidence="9 10">
    <name type="scientific">Branchiostoma floridae</name>
    <name type="common">Florida lancelet</name>
    <name type="synonym">Amphioxus</name>
    <dbReference type="NCBI Taxonomy" id="7739"/>
    <lineage>
        <taxon>Eukaryota</taxon>
        <taxon>Metazoa</taxon>
        <taxon>Chordata</taxon>
        <taxon>Cephalochordata</taxon>
        <taxon>Leptocardii</taxon>
        <taxon>Amphioxiformes</taxon>
        <taxon>Branchiostomatidae</taxon>
        <taxon>Branchiostoma</taxon>
    </lineage>
</organism>
<evidence type="ECO:0000256" key="1">
    <source>
        <dbReference type="ARBA" id="ARBA00004613"/>
    </source>
</evidence>
<keyword evidence="6" id="KW-1213">G-protein coupled receptor impairing toxin</keyword>
<dbReference type="InterPro" id="IPR023569">
    <property type="entry name" value="Prokineticin_domain"/>
</dbReference>
<sequence>MMMVGPTGRAAVATTLLTLIVLQASGAIIMTGVCENDMECIVGRGQGSCCASFVTSGILSGIPVCKPPAAEGDDCHLLLEAFVPYPHTSPRYYWQCPCGPGLRCLPVKRGDVIGKCWGPGRG</sequence>
<evidence type="ECO:0000256" key="4">
    <source>
        <dbReference type="ARBA" id="ARBA00022656"/>
    </source>
</evidence>
<dbReference type="KEGG" id="bfo:118408126"/>
<reference evidence="10" key="1">
    <citation type="submission" date="2025-08" db="UniProtKB">
        <authorList>
            <consortium name="RefSeq"/>
        </authorList>
    </citation>
    <scope>IDENTIFICATION</scope>
    <source>
        <strain evidence="10">S238N-H82</strain>
        <tissue evidence="10">Testes</tissue>
    </source>
</reference>
<evidence type="ECO:0000313" key="9">
    <source>
        <dbReference type="Proteomes" id="UP000001554"/>
    </source>
</evidence>
<keyword evidence="4" id="KW-0800">Toxin</keyword>
<comment type="subcellular location">
    <subcellularLocation>
        <location evidence="1">Secreted</location>
    </subcellularLocation>
</comment>
<dbReference type="OMA" id="PRYYWQC"/>
<dbReference type="PANTHER" id="PTHR18821:SF2">
    <property type="entry name" value="DICKKOPF-RELATED PROTEIN 3-LIKE"/>
    <property type="match status" value="1"/>
</dbReference>
<name>A0A9J7HUG2_BRAFL</name>
<keyword evidence="3" id="KW-0964">Secreted</keyword>
<dbReference type="Gene3D" id="2.10.80.10">
    <property type="entry name" value="Lipase, subunit A"/>
    <property type="match status" value="1"/>
</dbReference>
<dbReference type="OrthoDB" id="9974728at2759"/>
<protein>
    <submittedName>
        <fullName evidence="10">Toxin MIT1-like</fullName>
    </submittedName>
</protein>
<dbReference type="Pfam" id="PF06607">
    <property type="entry name" value="Prokineticin"/>
    <property type="match status" value="1"/>
</dbReference>
<proteinExistence type="inferred from homology"/>
<evidence type="ECO:0000313" key="10">
    <source>
        <dbReference type="RefSeq" id="XP_035664640.1"/>
    </source>
</evidence>
<evidence type="ECO:0000256" key="2">
    <source>
        <dbReference type="ARBA" id="ARBA00006999"/>
    </source>
</evidence>
<dbReference type="Proteomes" id="UP000001554">
    <property type="component" value="Unplaced"/>
</dbReference>
<comment type="similarity">
    <text evidence="2">Belongs to the AVIT (prokineticin) family.</text>
</comment>
<evidence type="ECO:0000256" key="3">
    <source>
        <dbReference type="ARBA" id="ARBA00022525"/>
    </source>
</evidence>
<keyword evidence="5" id="KW-1015">Disulfide bond</keyword>
<evidence type="ECO:0000256" key="5">
    <source>
        <dbReference type="ARBA" id="ARBA00023157"/>
    </source>
</evidence>